<keyword evidence="1" id="KW-0175">Coiled coil</keyword>
<feature type="compositionally biased region" description="Basic and acidic residues" evidence="2">
    <location>
        <begin position="1"/>
        <end position="12"/>
    </location>
</feature>
<sequence>MSSDTGTKRWSEMMDDMDNNMEQAKANSQLAEQQNERPDSRILNKDKCEKTQVCNRRQRGGRNRSTGGQWHQQAPKDEFHQRTEMDKDIEFLQNKVSRLSNLLEMETGRKKSVLADLRKERDWNRKLGDDLQKYKDALEFSVSVAEEASDDLKAQTAELSARLDTETKKNSSLSKEKESLSIELKKCKDTLEGSVSVQDGTSNELKAEVAELSARLETETKKNNYLFKEKESLTFELQKCKDTLLQKSEASSSSTETENLCQKLKCLEKDKFELGNKIKIEQEVNKSLKRDAENLFSRLQTEEKKNNDLQRWMKSVTTKLQKERRQRLELDVQLDKQAVAHKRKLDAVKQSSAETESLRKEVEAMKAINLELSTQLKLEEELSESLYTLNERLSTCLDMETKKLEEEQTWNLHLRESLQKEKDGHQQELEALIQELENMKGANSDILKELQAEQDASQKKSHYIFGLRKKSKDKPEDEAANSSSSQCDGNCAN</sequence>
<dbReference type="EMBL" id="JAGKHQ010000015">
    <property type="protein sequence ID" value="KAG7497477.1"/>
    <property type="molecule type" value="Genomic_DNA"/>
</dbReference>
<comment type="caution">
    <text evidence="3">The sequence shown here is derived from an EMBL/GenBank/DDBJ whole genome shotgun (WGS) entry which is preliminary data.</text>
</comment>
<evidence type="ECO:0000313" key="4">
    <source>
        <dbReference type="Proteomes" id="UP000693946"/>
    </source>
</evidence>
<feature type="compositionally biased region" description="Polar residues" evidence="2">
    <location>
        <begin position="63"/>
        <end position="72"/>
    </location>
</feature>
<dbReference type="AlphaFoldDB" id="A0AAV6R0K1"/>
<protein>
    <submittedName>
        <fullName evidence="3">Uncharacterized protein</fullName>
    </submittedName>
</protein>
<feature type="compositionally biased region" description="Basic residues" evidence="2">
    <location>
        <begin position="459"/>
        <end position="472"/>
    </location>
</feature>
<evidence type="ECO:0000256" key="1">
    <source>
        <dbReference type="SAM" id="Coils"/>
    </source>
</evidence>
<proteinExistence type="predicted"/>
<feature type="region of interest" description="Disordered" evidence="2">
    <location>
        <begin position="1"/>
        <end position="78"/>
    </location>
</feature>
<feature type="compositionally biased region" description="Polar residues" evidence="2">
    <location>
        <begin position="480"/>
        <end position="493"/>
    </location>
</feature>
<organism evidence="3 4">
    <name type="scientific">Solea senegalensis</name>
    <name type="common">Senegalese sole</name>
    <dbReference type="NCBI Taxonomy" id="28829"/>
    <lineage>
        <taxon>Eukaryota</taxon>
        <taxon>Metazoa</taxon>
        <taxon>Chordata</taxon>
        <taxon>Craniata</taxon>
        <taxon>Vertebrata</taxon>
        <taxon>Euteleostomi</taxon>
        <taxon>Actinopterygii</taxon>
        <taxon>Neopterygii</taxon>
        <taxon>Teleostei</taxon>
        <taxon>Neoteleostei</taxon>
        <taxon>Acanthomorphata</taxon>
        <taxon>Carangaria</taxon>
        <taxon>Pleuronectiformes</taxon>
        <taxon>Pleuronectoidei</taxon>
        <taxon>Soleidae</taxon>
        <taxon>Solea</taxon>
    </lineage>
</organism>
<feature type="region of interest" description="Disordered" evidence="2">
    <location>
        <begin position="452"/>
        <end position="493"/>
    </location>
</feature>
<evidence type="ECO:0000256" key="2">
    <source>
        <dbReference type="SAM" id="MobiDB-lite"/>
    </source>
</evidence>
<feature type="coiled-coil region" evidence="1">
    <location>
        <begin position="163"/>
        <end position="222"/>
    </location>
</feature>
<reference evidence="3 4" key="1">
    <citation type="journal article" date="2021" name="Sci. Rep.">
        <title>Chromosome anchoring in Senegalese sole (Solea senegalensis) reveals sex-associated markers and genome rearrangements in flatfish.</title>
        <authorList>
            <person name="Guerrero-Cozar I."/>
            <person name="Gomez-Garrido J."/>
            <person name="Berbel C."/>
            <person name="Martinez-Blanch J.F."/>
            <person name="Alioto T."/>
            <person name="Claros M.G."/>
            <person name="Gagnaire P.A."/>
            <person name="Manchado M."/>
        </authorList>
    </citation>
    <scope>NUCLEOTIDE SEQUENCE [LARGE SCALE GENOMIC DNA]</scope>
    <source>
        <strain evidence="3">Sse05_10M</strain>
    </source>
</reference>
<dbReference type="Proteomes" id="UP000693946">
    <property type="component" value="Linkage Group LG3"/>
</dbReference>
<feature type="compositionally biased region" description="Basic and acidic residues" evidence="2">
    <location>
        <begin position="34"/>
        <end position="50"/>
    </location>
</feature>
<accession>A0AAV6R0K1</accession>
<gene>
    <name evidence="3" type="ORF">JOB18_038391</name>
</gene>
<evidence type="ECO:0000313" key="3">
    <source>
        <dbReference type="EMBL" id="KAG7497477.1"/>
    </source>
</evidence>
<keyword evidence="4" id="KW-1185">Reference proteome</keyword>
<name>A0AAV6R0K1_SOLSE</name>